<accession>A0A1N6M5W8</accession>
<dbReference type="RefSeq" id="WP_159439469.1">
    <property type="nucleotide sequence ID" value="NZ_AP024907.1"/>
</dbReference>
<dbReference type="EMBL" id="FSSB01000016">
    <property type="protein sequence ID" value="SIO94814.1"/>
    <property type="molecule type" value="Genomic_DNA"/>
</dbReference>
<dbReference type="OrthoDB" id="5881498at2"/>
<organism evidence="1 2">
    <name type="scientific">Vibrio spartinae</name>
    <dbReference type="NCBI Taxonomy" id="1918945"/>
    <lineage>
        <taxon>Bacteria</taxon>
        <taxon>Pseudomonadati</taxon>
        <taxon>Pseudomonadota</taxon>
        <taxon>Gammaproteobacteria</taxon>
        <taxon>Vibrionales</taxon>
        <taxon>Vibrionaceae</taxon>
        <taxon>Vibrio</taxon>
    </lineage>
</organism>
<reference evidence="1 2" key="1">
    <citation type="submission" date="2016-12" db="EMBL/GenBank/DDBJ databases">
        <authorList>
            <person name="Song W.-J."/>
            <person name="Kurnit D.M."/>
        </authorList>
    </citation>
    <scope>NUCLEOTIDE SEQUENCE [LARGE SCALE GENOMIC DNA]</scope>
    <source>
        <strain evidence="1 2">CECT 9026</strain>
    </source>
</reference>
<name>A0A1N6M5W8_9VIBR</name>
<proteinExistence type="predicted"/>
<sequence length="58" mass="6699">MTDFTRQDKQLIKHVMQFGGKSKEAAIEYLNHYCGNWQGTPLPKAKRIQSRATDTDDE</sequence>
<protein>
    <submittedName>
        <fullName evidence="1">Uncharacterized protein</fullName>
    </submittedName>
</protein>
<dbReference type="AlphaFoldDB" id="A0A1N6M5W8"/>
<evidence type="ECO:0000313" key="1">
    <source>
        <dbReference type="EMBL" id="SIO94814.1"/>
    </source>
</evidence>
<evidence type="ECO:0000313" key="2">
    <source>
        <dbReference type="Proteomes" id="UP000184774"/>
    </source>
</evidence>
<gene>
    <name evidence="1" type="ORF">VSP9026_02544</name>
</gene>
<dbReference type="Proteomes" id="UP000184774">
    <property type="component" value="Unassembled WGS sequence"/>
</dbReference>